<dbReference type="PROSITE" id="PS01031">
    <property type="entry name" value="SHSP"/>
    <property type="match status" value="1"/>
</dbReference>
<organism evidence="6 7">
    <name type="scientific">Dictyostelium firmibasis</name>
    <dbReference type="NCBI Taxonomy" id="79012"/>
    <lineage>
        <taxon>Eukaryota</taxon>
        <taxon>Amoebozoa</taxon>
        <taxon>Evosea</taxon>
        <taxon>Eumycetozoa</taxon>
        <taxon>Dictyostelia</taxon>
        <taxon>Dictyosteliales</taxon>
        <taxon>Dictyosteliaceae</taxon>
        <taxon>Dictyostelium</taxon>
    </lineage>
</organism>
<dbReference type="SUPFAM" id="SSF49764">
    <property type="entry name" value="HSP20-like chaperones"/>
    <property type="match status" value="1"/>
</dbReference>
<evidence type="ECO:0000313" key="7">
    <source>
        <dbReference type="Proteomes" id="UP001344447"/>
    </source>
</evidence>
<keyword evidence="7" id="KW-1185">Reference proteome</keyword>
<dbReference type="Pfam" id="PF00011">
    <property type="entry name" value="HSP20"/>
    <property type="match status" value="1"/>
</dbReference>
<sequence length="178" mass="19855">MEFDPRREMRKLQKKMNVFDHRLISSNGNYSSNHRINIWRPTVSIKDNKTHISIIFELAGISRDQIQIEVTKENTLVITGEKKSKGGLNSLSPSPQSNNPDSTLNNSGTPSTTAATLPNDSQLKNIITIGKFIRSYKLPPGTDSSKIIATMDDGLLEIIIPKDTPSEDRLKIPIQSKL</sequence>
<reference evidence="6 7" key="1">
    <citation type="submission" date="2023-11" db="EMBL/GenBank/DDBJ databases">
        <title>Dfirmibasis_genome.</title>
        <authorList>
            <person name="Edelbroek B."/>
            <person name="Kjellin J."/>
            <person name="Jerlstrom-Hultqvist J."/>
            <person name="Soderbom F."/>
        </authorList>
    </citation>
    <scope>NUCLEOTIDE SEQUENCE [LARGE SCALE GENOMIC DNA]</scope>
    <source>
        <strain evidence="6 7">TNS-C-14</strain>
    </source>
</reference>
<evidence type="ECO:0000256" key="4">
    <source>
        <dbReference type="SAM" id="MobiDB-lite"/>
    </source>
</evidence>
<evidence type="ECO:0000256" key="2">
    <source>
        <dbReference type="PROSITE-ProRule" id="PRU00285"/>
    </source>
</evidence>
<accession>A0AAN7YQ52</accession>
<feature type="compositionally biased region" description="Polar residues" evidence="4">
    <location>
        <begin position="103"/>
        <end position="117"/>
    </location>
</feature>
<dbReference type="InterPro" id="IPR008978">
    <property type="entry name" value="HSP20-like_chaperone"/>
</dbReference>
<feature type="compositionally biased region" description="Low complexity" evidence="4">
    <location>
        <begin position="89"/>
        <end position="102"/>
    </location>
</feature>
<dbReference type="CDD" id="cd06464">
    <property type="entry name" value="ACD_sHsps-like"/>
    <property type="match status" value="1"/>
</dbReference>
<protein>
    <recommendedName>
        <fullName evidence="5">SHSP domain-containing protein</fullName>
    </recommendedName>
</protein>
<feature type="domain" description="SHSP" evidence="5">
    <location>
        <begin position="34"/>
        <end position="177"/>
    </location>
</feature>
<comment type="caution">
    <text evidence="6">The sequence shown here is derived from an EMBL/GenBank/DDBJ whole genome shotgun (WGS) entry which is preliminary data.</text>
</comment>
<dbReference type="EMBL" id="JAVFKY010000004">
    <property type="protein sequence ID" value="KAK5577546.1"/>
    <property type="molecule type" value="Genomic_DNA"/>
</dbReference>
<dbReference type="Gene3D" id="2.60.40.790">
    <property type="match status" value="1"/>
</dbReference>
<evidence type="ECO:0000256" key="1">
    <source>
        <dbReference type="ARBA" id="ARBA00023016"/>
    </source>
</evidence>
<name>A0AAN7YQ52_9MYCE</name>
<dbReference type="PANTHER" id="PTHR11527">
    <property type="entry name" value="HEAT-SHOCK PROTEIN 20 FAMILY MEMBER"/>
    <property type="match status" value="1"/>
</dbReference>
<gene>
    <name evidence="6" type="ORF">RB653_002489</name>
</gene>
<dbReference type="InterPro" id="IPR031107">
    <property type="entry name" value="Small_HSP"/>
</dbReference>
<dbReference type="InterPro" id="IPR002068">
    <property type="entry name" value="A-crystallin/Hsp20_dom"/>
</dbReference>
<proteinExistence type="inferred from homology"/>
<keyword evidence="1" id="KW-0346">Stress response</keyword>
<dbReference type="AlphaFoldDB" id="A0AAN7YQ52"/>
<feature type="region of interest" description="Disordered" evidence="4">
    <location>
        <begin position="81"/>
        <end position="117"/>
    </location>
</feature>
<evidence type="ECO:0000256" key="3">
    <source>
        <dbReference type="RuleBase" id="RU003616"/>
    </source>
</evidence>
<evidence type="ECO:0000259" key="5">
    <source>
        <dbReference type="PROSITE" id="PS01031"/>
    </source>
</evidence>
<dbReference type="Proteomes" id="UP001344447">
    <property type="component" value="Unassembled WGS sequence"/>
</dbReference>
<comment type="similarity">
    <text evidence="2 3">Belongs to the small heat shock protein (HSP20) family.</text>
</comment>
<evidence type="ECO:0000313" key="6">
    <source>
        <dbReference type="EMBL" id="KAK5577546.1"/>
    </source>
</evidence>